<comment type="caution">
    <text evidence="1">The sequence shown here is derived from an EMBL/GenBank/DDBJ whole genome shotgun (WGS) entry which is preliminary data.</text>
</comment>
<dbReference type="RefSeq" id="WP_113949083.1">
    <property type="nucleotide sequence ID" value="NZ_QNQU01000009.1"/>
</dbReference>
<sequence>MQNPISENEIKAIALYLPQFHPFKENNEWWGKGFTEWTNVTKSKPKFKRHYQPHLPTDLGFYDLRLLDTMIEQAALAKAYGIYGFCFYHYWFNGKLLMETPLEQMLKSKKPHFPFCLCWANENWTRRWDGMEADILIQQDYDLKDDLEHIKYLLPFFKDERYIKINGKPVYLMYRSELHPNINEAVKVWRGEAKKAGFEDLYLIRVENFKRDFDPKDHDFDASMEFAPDFSIPLQKYSKKEPFNHFFRKLLHKVVGKEDGLLLNKVYDYEEIVDKMARKAPKTYKYFRSVFPSWDNSARREKDATIFVNSSPEKFQEWVDKTTQYTNKHFEGEERLFFVNAWNEWAEGCHLEPDQEYGHRYLQALKNGIESK</sequence>
<protein>
    <submittedName>
        <fullName evidence="1">Glycosyl hydrolase</fullName>
    </submittedName>
</protein>
<keyword evidence="2" id="KW-1185">Reference proteome</keyword>
<gene>
    <name evidence="1" type="ORF">DRW42_12120</name>
</gene>
<proteinExistence type="predicted"/>
<dbReference type="EMBL" id="QNQU01000009">
    <property type="protein sequence ID" value="RBQ06964.1"/>
    <property type="molecule type" value="Genomic_DNA"/>
</dbReference>
<dbReference type="Proteomes" id="UP000252081">
    <property type="component" value="Unassembled WGS sequence"/>
</dbReference>
<dbReference type="AlphaFoldDB" id="A0A366L0Z7"/>
<dbReference type="OrthoDB" id="9816424at2"/>
<evidence type="ECO:0000313" key="2">
    <source>
        <dbReference type="Proteomes" id="UP000252081"/>
    </source>
</evidence>
<dbReference type="GO" id="GO:0016787">
    <property type="term" value="F:hydrolase activity"/>
    <property type="evidence" value="ECO:0007669"/>
    <property type="project" value="UniProtKB-KW"/>
</dbReference>
<dbReference type="Gene3D" id="3.20.20.80">
    <property type="entry name" value="Glycosidases"/>
    <property type="match status" value="1"/>
</dbReference>
<organism evidence="1 2">
    <name type="scientific">Pedobacter miscanthi</name>
    <dbReference type="NCBI Taxonomy" id="2259170"/>
    <lineage>
        <taxon>Bacteria</taxon>
        <taxon>Pseudomonadati</taxon>
        <taxon>Bacteroidota</taxon>
        <taxon>Sphingobacteriia</taxon>
        <taxon>Sphingobacteriales</taxon>
        <taxon>Sphingobacteriaceae</taxon>
        <taxon>Pedobacter</taxon>
    </lineage>
</organism>
<evidence type="ECO:0000313" key="1">
    <source>
        <dbReference type="EMBL" id="RBQ06964.1"/>
    </source>
</evidence>
<dbReference type="PANTHER" id="PTHR41244:SF1">
    <property type="entry name" value="GLYCOSYLTRANSFERASE"/>
    <property type="match status" value="1"/>
</dbReference>
<name>A0A366L0Z7_9SPHI</name>
<dbReference type="InterPro" id="IPR032719">
    <property type="entry name" value="WbsX"/>
</dbReference>
<dbReference type="CDD" id="cd11579">
    <property type="entry name" value="Glyco_tran_WbsX"/>
    <property type="match status" value="1"/>
</dbReference>
<dbReference type="PANTHER" id="PTHR41244">
    <property type="entry name" value="RHAMNAN SYNTHESIS F"/>
    <property type="match status" value="1"/>
</dbReference>
<accession>A0A366L0Z7</accession>
<keyword evidence="1" id="KW-0378">Hydrolase</keyword>
<dbReference type="Pfam" id="PF14307">
    <property type="entry name" value="Glyco_tran_WbsX"/>
    <property type="match status" value="1"/>
</dbReference>
<reference evidence="1 2" key="1">
    <citation type="submission" date="2018-07" db="EMBL/GenBank/DDBJ databases">
        <title>A draft genome of a endophytic bacteria, a new species of Pedobacter.</title>
        <authorList>
            <person name="Zhang Z.D."/>
            <person name="Chen Z.J."/>
        </authorList>
    </citation>
    <scope>NUCLEOTIDE SEQUENCE [LARGE SCALE GENOMIC DNA]</scope>
    <source>
        <strain evidence="1 2">RS10</strain>
    </source>
</reference>